<evidence type="ECO:0000256" key="3">
    <source>
        <dbReference type="ARBA" id="ARBA00010617"/>
    </source>
</evidence>
<keyword evidence="4 9" id="KW-0349">Heme</keyword>
<dbReference type="GO" id="GO:0020037">
    <property type="term" value="F:heme binding"/>
    <property type="evidence" value="ECO:0007669"/>
    <property type="project" value="InterPro"/>
</dbReference>
<dbReference type="PANTHER" id="PTHR46300">
    <property type="entry name" value="P450, PUTATIVE (EUROFUNG)-RELATED-RELATED"/>
    <property type="match status" value="1"/>
</dbReference>
<evidence type="ECO:0000256" key="6">
    <source>
        <dbReference type="ARBA" id="ARBA00023002"/>
    </source>
</evidence>
<dbReference type="SUPFAM" id="SSF48264">
    <property type="entry name" value="Cytochrome P450"/>
    <property type="match status" value="1"/>
</dbReference>
<keyword evidence="5 9" id="KW-0479">Metal-binding</keyword>
<evidence type="ECO:0000256" key="7">
    <source>
        <dbReference type="ARBA" id="ARBA00023004"/>
    </source>
</evidence>
<dbReference type="STRING" id="933084.A0A067PWJ8"/>
<dbReference type="EMBL" id="KL197718">
    <property type="protein sequence ID" value="KDQ58240.1"/>
    <property type="molecule type" value="Genomic_DNA"/>
</dbReference>
<dbReference type="OrthoDB" id="2789670at2759"/>
<evidence type="ECO:0000313" key="11">
    <source>
        <dbReference type="Proteomes" id="UP000027265"/>
    </source>
</evidence>
<evidence type="ECO:0000313" key="10">
    <source>
        <dbReference type="EMBL" id="KDQ58240.1"/>
    </source>
</evidence>
<dbReference type="Proteomes" id="UP000027265">
    <property type="component" value="Unassembled WGS sequence"/>
</dbReference>
<name>A0A067PWJ8_9AGAM</name>
<evidence type="ECO:0000256" key="5">
    <source>
        <dbReference type="ARBA" id="ARBA00022723"/>
    </source>
</evidence>
<dbReference type="InterPro" id="IPR001128">
    <property type="entry name" value="Cyt_P450"/>
</dbReference>
<dbReference type="Gene3D" id="1.10.630.10">
    <property type="entry name" value="Cytochrome P450"/>
    <property type="match status" value="1"/>
</dbReference>
<evidence type="ECO:0000256" key="4">
    <source>
        <dbReference type="ARBA" id="ARBA00022617"/>
    </source>
</evidence>
<proteinExistence type="inferred from homology"/>
<gene>
    <name evidence="10" type="ORF">JAAARDRAFT_155938</name>
</gene>
<keyword evidence="11" id="KW-1185">Reference proteome</keyword>
<dbReference type="InterPro" id="IPR036396">
    <property type="entry name" value="Cyt_P450_sf"/>
</dbReference>
<evidence type="ECO:0000256" key="1">
    <source>
        <dbReference type="ARBA" id="ARBA00001971"/>
    </source>
</evidence>
<accession>A0A067PWJ8</accession>
<evidence type="ECO:0008006" key="12">
    <source>
        <dbReference type="Google" id="ProtNLM"/>
    </source>
</evidence>
<comment type="cofactor">
    <cofactor evidence="1 9">
        <name>heme</name>
        <dbReference type="ChEBI" id="CHEBI:30413"/>
    </cofactor>
</comment>
<evidence type="ECO:0000256" key="2">
    <source>
        <dbReference type="ARBA" id="ARBA00005179"/>
    </source>
</evidence>
<dbReference type="AlphaFoldDB" id="A0A067PWJ8"/>
<dbReference type="InterPro" id="IPR050364">
    <property type="entry name" value="Cytochrome_P450_fung"/>
</dbReference>
<dbReference type="PRINTS" id="PR00463">
    <property type="entry name" value="EP450I"/>
</dbReference>
<comment type="similarity">
    <text evidence="3">Belongs to the cytochrome P450 family.</text>
</comment>
<keyword evidence="6" id="KW-0560">Oxidoreductase</keyword>
<evidence type="ECO:0000256" key="9">
    <source>
        <dbReference type="PIRSR" id="PIRSR602401-1"/>
    </source>
</evidence>
<organism evidence="10 11">
    <name type="scientific">Jaapia argillacea MUCL 33604</name>
    <dbReference type="NCBI Taxonomy" id="933084"/>
    <lineage>
        <taxon>Eukaryota</taxon>
        <taxon>Fungi</taxon>
        <taxon>Dikarya</taxon>
        <taxon>Basidiomycota</taxon>
        <taxon>Agaricomycotina</taxon>
        <taxon>Agaricomycetes</taxon>
        <taxon>Agaricomycetidae</taxon>
        <taxon>Jaapiales</taxon>
        <taxon>Jaapiaceae</taxon>
        <taxon>Jaapia</taxon>
    </lineage>
</organism>
<dbReference type="InParanoid" id="A0A067PWJ8"/>
<dbReference type="CDD" id="cd11065">
    <property type="entry name" value="CYP64-like"/>
    <property type="match status" value="1"/>
</dbReference>
<reference evidence="11" key="1">
    <citation type="journal article" date="2014" name="Proc. Natl. Acad. Sci. U.S.A.">
        <title>Extensive sampling of basidiomycete genomes demonstrates inadequacy of the white-rot/brown-rot paradigm for wood decay fungi.</title>
        <authorList>
            <person name="Riley R."/>
            <person name="Salamov A.A."/>
            <person name="Brown D.W."/>
            <person name="Nagy L.G."/>
            <person name="Floudas D."/>
            <person name="Held B.W."/>
            <person name="Levasseur A."/>
            <person name="Lombard V."/>
            <person name="Morin E."/>
            <person name="Otillar R."/>
            <person name="Lindquist E.A."/>
            <person name="Sun H."/>
            <person name="LaButti K.M."/>
            <person name="Schmutz J."/>
            <person name="Jabbour D."/>
            <person name="Luo H."/>
            <person name="Baker S.E."/>
            <person name="Pisabarro A.G."/>
            <person name="Walton J.D."/>
            <person name="Blanchette R.A."/>
            <person name="Henrissat B."/>
            <person name="Martin F."/>
            <person name="Cullen D."/>
            <person name="Hibbett D.S."/>
            <person name="Grigoriev I.V."/>
        </authorList>
    </citation>
    <scope>NUCLEOTIDE SEQUENCE [LARGE SCALE GENOMIC DNA]</scope>
    <source>
        <strain evidence="11">MUCL 33604</strain>
    </source>
</reference>
<comment type="pathway">
    <text evidence="2">Secondary metabolite biosynthesis.</text>
</comment>
<evidence type="ECO:0000256" key="8">
    <source>
        <dbReference type="ARBA" id="ARBA00023033"/>
    </source>
</evidence>
<dbReference type="GO" id="GO:0004497">
    <property type="term" value="F:monooxygenase activity"/>
    <property type="evidence" value="ECO:0007669"/>
    <property type="project" value="UniProtKB-KW"/>
</dbReference>
<feature type="binding site" description="axial binding residue" evidence="9">
    <location>
        <position position="442"/>
    </location>
    <ligand>
        <name>heme</name>
        <dbReference type="ChEBI" id="CHEBI:30413"/>
    </ligand>
    <ligandPart>
        <name>Fe</name>
        <dbReference type="ChEBI" id="CHEBI:18248"/>
    </ligandPart>
</feature>
<sequence length="519" mass="58970">MSLAVRPLIISILVVTASFTLYRKWRHRQRSGGVPPPPGPQPAPLIGNLLQIPRRKQWITFQEWTKLYGDVLYFEAGGKGVLVLNSPEAVGDLMEKRGAIYSDRDQSTMQMEVAGGKIELFPQMKCTEEFTIHRKLVNLAFSPAACREYQPYQEKEAYGLLGRLLESPSDYSKHLRRATGAIILNVTYGHEVVTDDDHLVRLNEEGLKYNLQTIDPTNWIVNFIPLMRFLPSWAPGAGFKEFARITRDYNRKSIEIPYSEVQDKLAAGSAPTCYVTRLLEENGSITGQDDEERIIKVTAGIMYGAGAGTTLLAVKAFLLAMLLYPEEQKRIQEELDSVIGSERLPTFKDMESLPYLHNSVLESLRWKPVTPVGAPHSLAQDDVYKGWFIPKDTVVMGNVWAIFHDEKMYPDPDRFWPERWDGRFPDARDPRNFAFGFNRRICPGRHLAFNSIWIIVASILSAFNLEKAKDEEGREIELEYDLEQAERFMPWVKCSITPRSPVKAALIKALMLLPASTDS</sequence>
<dbReference type="GO" id="GO:0005506">
    <property type="term" value="F:iron ion binding"/>
    <property type="evidence" value="ECO:0007669"/>
    <property type="project" value="InterPro"/>
</dbReference>
<dbReference type="InterPro" id="IPR002401">
    <property type="entry name" value="Cyt_P450_E_grp-I"/>
</dbReference>
<dbReference type="HOGENOM" id="CLU_001570_2_3_1"/>
<protein>
    <recommendedName>
        <fullName evidence="12">Cytochrome P450</fullName>
    </recommendedName>
</protein>
<dbReference type="PANTHER" id="PTHR46300:SF7">
    <property type="entry name" value="P450, PUTATIVE (EUROFUNG)-RELATED"/>
    <property type="match status" value="1"/>
</dbReference>
<dbReference type="Pfam" id="PF00067">
    <property type="entry name" value="p450"/>
    <property type="match status" value="1"/>
</dbReference>
<keyword evidence="7 9" id="KW-0408">Iron</keyword>
<keyword evidence="8" id="KW-0503">Monooxygenase</keyword>
<dbReference type="GO" id="GO:0016705">
    <property type="term" value="F:oxidoreductase activity, acting on paired donors, with incorporation or reduction of molecular oxygen"/>
    <property type="evidence" value="ECO:0007669"/>
    <property type="project" value="InterPro"/>
</dbReference>